<feature type="chain" id="PRO_5003449244" description="Immunoglobulin domain-containing protein" evidence="1">
    <location>
        <begin position="22"/>
        <end position="223"/>
    </location>
</feature>
<dbReference type="InterPro" id="IPR013783">
    <property type="entry name" value="Ig-like_fold"/>
</dbReference>
<evidence type="ECO:0000256" key="1">
    <source>
        <dbReference type="SAM" id="SignalP"/>
    </source>
</evidence>
<dbReference type="InterPro" id="IPR003599">
    <property type="entry name" value="Ig_sub"/>
</dbReference>
<dbReference type="AlphaFoldDB" id="G3P5L2"/>
<protein>
    <recommendedName>
        <fullName evidence="2">Immunoglobulin domain-containing protein</fullName>
    </recommendedName>
</protein>
<reference evidence="3" key="2">
    <citation type="submission" date="2024-04" db="UniProtKB">
        <authorList>
            <consortium name="Ensembl"/>
        </authorList>
    </citation>
    <scope>IDENTIFICATION</scope>
</reference>
<dbReference type="OMA" id="LYFCTGR"/>
<feature type="domain" description="Immunoglobulin" evidence="2">
    <location>
        <begin position="19"/>
        <end position="125"/>
    </location>
</feature>
<feature type="signal peptide" evidence="1">
    <location>
        <begin position="1"/>
        <end position="21"/>
    </location>
</feature>
<sequence>MTGVARLLAVICMAGHHLSSALVAPAGGNVSLTCNLTSRSGITWFLLRSDRPLPLLTVRPSRLGDVTVNRHGAGGGRLGSRGHPEGGPVHLDIRRLVEEDAGLYFCTGRCEESVCVGGGLHLVVGGAGGAARRPCWSPGICALPAVLVFGLAAIAGLCLHSGETAACCCRRRVRGQKATAEESLHYSSLKHGDKPRPFGRGATGLVEVDVTYSTVTTRKNPKA</sequence>
<evidence type="ECO:0000313" key="3">
    <source>
        <dbReference type="Ensembl" id="ENSGACP00000012885.1"/>
    </source>
</evidence>
<accession>G3P5L2</accession>
<dbReference type="Pfam" id="PF07686">
    <property type="entry name" value="V-set"/>
    <property type="match status" value="1"/>
</dbReference>
<keyword evidence="1" id="KW-0732">Signal</keyword>
<dbReference type="SMART" id="SM00409">
    <property type="entry name" value="IG"/>
    <property type="match status" value="1"/>
</dbReference>
<dbReference type="Ensembl" id="ENSGACT00000012909.1">
    <property type="protein sequence ID" value="ENSGACP00000012885.1"/>
    <property type="gene ID" value="ENSGACG00000009763.1"/>
</dbReference>
<evidence type="ECO:0000259" key="2">
    <source>
        <dbReference type="SMART" id="SM00409"/>
    </source>
</evidence>
<dbReference type="InterPro" id="IPR036179">
    <property type="entry name" value="Ig-like_dom_sf"/>
</dbReference>
<dbReference type="InParanoid" id="G3P5L2"/>
<dbReference type="InterPro" id="IPR013106">
    <property type="entry name" value="Ig_V-set"/>
</dbReference>
<dbReference type="eggNOG" id="ENOG502SUZV">
    <property type="taxonomic scope" value="Eukaryota"/>
</dbReference>
<organism evidence="3">
    <name type="scientific">Gasterosteus aculeatus</name>
    <name type="common">Three-spined stickleback</name>
    <dbReference type="NCBI Taxonomy" id="69293"/>
    <lineage>
        <taxon>Eukaryota</taxon>
        <taxon>Metazoa</taxon>
        <taxon>Chordata</taxon>
        <taxon>Craniata</taxon>
        <taxon>Vertebrata</taxon>
        <taxon>Euteleostomi</taxon>
        <taxon>Actinopterygii</taxon>
        <taxon>Neopterygii</taxon>
        <taxon>Teleostei</taxon>
        <taxon>Neoteleostei</taxon>
        <taxon>Acanthomorphata</taxon>
        <taxon>Eupercaria</taxon>
        <taxon>Perciformes</taxon>
        <taxon>Cottioidei</taxon>
        <taxon>Gasterosteales</taxon>
        <taxon>Gasterosteidae</taxon>
        <taxon>Gasterosteus</taxon>
    </lineage>
</organism>
<dbReference type="Bgee" id="ENSGACG00000009763">
    <property type="expression patterns" value="Expressed in testis and 6 other cell types or tissues"/>
</dbReference>
<name>G3P5L2_GASAC</name>
<dbReference type="SUPFAM" id="SSF48726">
    <property type="entry name" value="Immunoglobulin"/>
    <property type="match status" value="1"/>
</dbReference>
<proteinExistence type="predicted"/>
<dbReference type="Gene3D" id="2.60.40.10">
    <property type="entry name" value="Immunoglobulins"/>
    <property type="match status" value="1"/>
</dbReference>
<reference evidence="3" key="1">
    <citation type="submission" date="2006-01" db="EMBL/GenBank/DDBJ databases">
        <authorList>
            <person name="Lindblad-Toh K."/>
            <person name="Mauceli E."/>
            <person name="Grabherr M."/>
            <person name="Chang J.L."/>
            <person name="Lander E.S."/>
        </authorList>
    </citation>
    <scope>NUCLEOTIDE SEQUENCE [LARGE SCALE GENOMIC DNA]</scope>
</reference>